<proteinExistence type="predicted"/>
<evidence type="ECO:0008006" key="3">
    <source>
        <dbReference type="Google" id="ProtNLM"/>
    </source>
</evidence>
<dbReference type="EMBL" id="LLZH01000312">
    <property type="protein sequence ID" value="KUL25595.1"/>
    <property type="molecule type" value="Genomic_DNA"/>
</dbReference>
<sequence length="81" mass="8976">MVDSRPSLTTRPGPVVDRALTVAHVLVGDETFEHLAWAYYGQSQLWWLIADANAGRPPWDWRPGDVVRIPPLAAVGAISRE</sequence>
<dbReference type="Proteomes" id="UP000053244">
    <property type="component" value="Unassembled WGS sequence"/>
</dbReference>
<evidence type="ECO:0000313" key="2">
    <source>
        <dbReference type="Proteomes" id="UP000053244"/>
    </source>
</evidence>
<reference evidence="1 2" key="1">
    <citation type="submission" date="2015-10" db="EMBL/GenBank/DDBJ databases">
        <authorList>
            <person name="Gilbert D.G."/>
        </authorList>
    </citation>
    <scope>NUCLEOTIDE SEQUENCE [LARGE SCALE GENOMIC DNA]</scope>
    <source>
        <strain evidence="1 2">NRRL B-16712</strain>
    </source>
</reference>
<comment type="caution">
    <text evidence="1">The sequence shown here is derived from an EMBL/GenBank/DDBJ whole genome shotgun (WGS) entry which is preliminary data.</text>
</comment>
<keyword evidence="2" id="KW-1185">Reference proteome</keyword>
<name>A0A101JF16_9ACTN</name>
<evidence type="ECO:0000313" key="1">
    <source>
        <dbReference type="EMBL" id="KUL25595.1"/>
    </source>
</evidence>
<dbReference type="AlphaFoldDB" id="A0A101JF16"/>
<gene>
    <name evidence="1" type="ORF">ADL15_40330</name>
</gene>
<protein>
    <recommendedName>
        <fullName evidence="3">LysM domain-containing protein</fullName>
    </recommendedName>
</protein>
<accession>A0A101JF16</accession>
<organism evidence="1 2">
    <name type="scientific">Actinoplanes awajinensis subsp. mycoplanecinus</name>
    <dbReference type="NCBI Taxonomy" id="135947"/>
    <lineage>
        <taxon>Bacteria</taxon>
        <taxon>Bacillati</taxon>
        <taxon>Actinomycetota</taxon>
        <taxon>Actinomycetes</taxon>
        <taxon>Micromonosporales</taxon>
        <taxon>Micromonosporaceae</taxon>
        <taxon>Actinoplanes</taxon>
    </lineage>
</organism>